<evidence type="ECO:0000259" key="4">
    <source>
        <dbReference type="PROSITE" id="PS01124"/>
    </source>
</evidence>
<evidence type="ECO:0000256" key="1">
    <source>
        <dbReference type="ARBA" id="ARBA00023015"/>
    </source>
</evidence>
<keyword evidence="6" id="KW-1185">Reference proteome</keyword>
<dbReference type="Pfam" id="PF12833">
    <property type="entry name" value="HTH_18"/>
    <property type="match status" value="1"/>
</dbReference>
<dbReference type="PANTHER" id="PTHR47894">
    <property type="entry name" value="HTH-TYPE TRANSCRIPTIONAL REGULATOR GADX"/>
    <property type="match status" value="1"/>
</dbReference>
<proteinExistence type="predicted"/>
<dbReference type="PANTHER" id="PTHR47894:SF1">
    <property type="entry name" value="HTH-TYPE TRANSCRIPTIONAL REGULATOR VQSM"/>
    <property type="match status" value="1"/>
</dbReference>
<dbReference type="SMART" id="SM00342">
    <property type="entry name" value="HTH_ARAC"/>
    <property type="match status" value="1"/>
</dbReference>
<dbReference type="InterPro" id="IPR018060">
    <property type="entry name" value="HTH_AraC"/>
</dbReference>
<comment type="caution">
    <text evidence="5">The sequence shown here is derived from an EMBL/GenBank/DDBJ whole genome shotgun (WGS) entry which is preliminary data.</text>
</comment>
<accession>A0ABV8VLD6</accession>
<evidence type="ECO:0000256" key="2">
    <source>
        <dbReference type="ARBA" id="ARBA00023125"/>
    </source>
</evidence>
<dbReference type="InterPro" id="IPR009057">
    <property type="entry name" value="Homeodomain-like_sf"/>
</dbReference>
<organism evidence="5 6">
    <name type="scientific">Nocardia halotolerans</name>
    <dbReference type="NCBI Taxonomy" id="1755878"/>
    <lineage>
        <taxon>Bacteria</taxon>
        <taxon>Bacillati</taxon>
        <taxon>Actinomycetota</taxon>
        <taxon>Actinomycetes</taxon>
        <taxon>Mycobacteriales</taxon>
        <taxon>Nocardiaceae</taxon>
        <taxon>Nocardia</taxon>
    </lineage>
</organism>
<keyword evidence="2" id="KW-0238">DNA-binding</keyword>
<feature type="domain" description="HTH araC/xylS-type" evidence="4">
    <location>
        <begin position="232"/>
        <end position="330"/>
    </location>
</feature>
<dbReference type="Proteomes" id="UP001595844">
    <property type="component" value="Unassembled WGS sequence"/>
</dbReference>
<name>A0ABV8VLD6_9NOCA</name>
<reference evidence="6" key="1">
    <citation type="journal article" date="2019" name="Int. J. Syst. Evol. Microbiol.">
        <title>The Global Catalogue of Microorganisms (GCM) 10K type strain sequencing project: providing services to taxonomists for standard genome sequencing and annotation.</title>
        <authorList>
            <consortium name="The Broad Institute Genomics Platform"/>
            <consortium name="The Broad Institute Genome Sequencing Center for Infectious Disease"/>
            <person name="Wu L."/>
            <person name="Ma J."/>
        </authorList>
    </citation>
    <scope>NUCLEOTIDE SEQUENCE [LARGE SCALE GENOMIC DNA]</scope>
    <source>
        <strain evidence="6">IBRC-M 10490</strain>
    </source>
</reference>
<dbReference type="Pfam" id="PF12625">
    <property type="entry name" value="Arabinose_bd"/>
    <property type="match status" value="1"/>
</dbReference>
<gene>
    <name evidence="5" type="ORF">ACFO5K_22520</name>
</gene>
<evidence type="ECO:0000313" key="5">
    <source>
        <dbReference type="EMBL" id="MFC4376869.1"/>
    </source>
</evidence>
<dbReference type="InterPro" id="IPR032687">
    <property type="entry name" value="AraC-type_N"/>
</dbReference>
<keyword evidence="3" id="KW-0804">Transcription</keyword>
<dbReference type="PROSITE" id="PS01124">
    <property type="entry name" value="HTH_ARAC_FAMILY_2"/>
    <property type="match status" value="1"/>
</dbReference>
<dbReference type="SUPFAM" id="SSF46689">
    <property type="entry name" value="Homeodomain-like"/>
    <property type="match status" value="1"/>
</dbReference>
<sequence length="337" mass="37771">MAHTIPMRFFRATVESMMKRGLDVEQALRGAGLDWRRYAEDRARMTPEQTSGVVRALWKQTDDELLGLGPRPVARGTLRLAGLTVIHTRDLRTALARMLEMATVATGIRWTQSSDETGLVTISSETQPHARIDPFVAFALAGGVHRFAGWLIGAPIMLRSLEFPFDAEYLADDYGTIFGVRPTFRASRIAMSFDAALLTKPVVRDEADLKRFLRDSPGALFYAHQQVATTAARVRTIMERNPNGPWLGAEELARRLSISAPHMRRLLRAEGTTQRRIQEEILRDRAVEALVHGDESIADLAARLGYSEASAFRRAFHRWTGSAPIDYRTTRSGDPER</sequence>
<dbReference type="EMBL" id="JBHSDL010000028">
    <property type="protein sequence ID" value="MFC4376869.1"/>
    <property type="molecule type" value="Genomic_DNA"/>
</dbReference>
<evidence type="ECO:0000256" key="3">
    <source>
        <dbReference type="ARBA" id="ARBA00023163"/>
    </source>
</evidence>
<keyword evidence="1" id="KW-0805">Transcription regulation</keyword>
<evidence type="ECO:0000313" key="6">
    <source>
        <dbReference type="Proteomes" id="UP001595844"/>
    </source>
</evidence>
<dbReference type="Gene3D" id="1.10.10.60">
    <property type="entry name" value="Homeodomain-like"/>
    <property type="match status" value="1"/>
</dbReference>
<protein>
    <submittedName>
        <fullName evidence="5">AraC family transcriptional regulator</fullName>
    </submittedName>
</protein>
<dbReference type="RefSeq" id="WP_378566505.1">
    <property type="nucleotide sequence ID" value="NZ_JBHSDL010000028.1"/>
</dbReference>